<dbReference type="EMBL" id="DWVY01000065">
    <property type="protein sequence ID" value="HJC75782.1"/>
    <property type="molecule type" value="Genomic_DNA"/>
</dbReference>
<dbReference type="InterPro" id="IPR018631">
    <property type="entry name" value="AAA-ATPase-like_dom"/>
</dbReference>
<dbReference type="GO" id="GO:0005524">
    <property type="term" value="F:ATP binding"/>
    <property type="evidence" value="ECO:0007669"/>
    <property type="project" value="UniProtKB-KW"/>
</dbReference>
<gene>
    <name evidence="2" type="ORF">H9697_12705</name>
</gene>
<dbReference type="Proteomes" id="UP000823902">
    <property type="component" value="Unassembled WGS sequence"/>
</dbReference>
<dbReference type="Gene3D" id="3.40.50.300">
    <property type="entry name" value="P-loop containing nucleotide triphosphate hydrolases"/>
    <property type="match status" value="1"/>
</dbReference>
<evidence type="ECO:0000313" key="2">
    <source>
        <dbReference type="EMBL" id="HJC75782.1"/>
    </source>
</evidence>
<dbReference type="InterPro" id="IPR027417">
    <property type="entry name" value="P-loop_NTPase"/>
</dbReference>
<reference evidence="2" key="2">
    <citation type="submission" date="2021-04" db="EMBL/GenBank/DDBJ databases">
        <authorList>
            <person name="Gilroy R."/>
        </authorList>
    </citation>
    <scope>NUCLEOTIDE SEQUENCE</scope>
    <source>
        <strain evidence="2">CHK196-7946</strain>
    </source>
</reference>
<dbReference type="Pfam" id="PF08011">
    <property type="entry name" value="PDDEXK_9"/>
    <property type="match status" value="1"/>
</dbReference>
<dbReference type="SUPFAM" id="SSF52540">
    <property type="entry name" value="P-loop containing nucleoside triphosphate hydrolases"/>
    <property type="match status" value="1"/>
</dbReference>
<dbReference type="PANTHER" id="PTHR34825:SF1">
    <property type="entry name" value="AAA-ATPASE-LIKE DOMAIN-CONTAINING PROTEIN"/>
    <property type="match status" value="1"/>
</dbReference>
<comment type="caution">
    <text evidence="2">The sequence shown here is derived from an EMBL/GenBank/DDBJ whole genome shotgun (WGS) entry which is preliminary data.</text>
</comment>
<accession>A0A9D2QD30</accession>
<keyword evidence="2" id="KW-0067">ATP-binding</keyword>
<name>A0A9D2QD30_9FIRM</name>
<evidence type="ECO:0000313" key="3">
    <source>
        <dbReference type="Proteomes" id="UP000823902"/>
    </source>
</evidence>
<dbReference type="Pfam" id="PF09820">
    <property type="entry name" value="AAA-ATPase_like"/>
    <property type="match status" value="1"/>
</dbReference>
<organism evidence="2 3">
    <name type="scientific">Candidatus Mediterraneibacter faecavium</name>
    <dbReference type="NCBI Taxonomy" id="2838668"/>
    <lineage>
        <taxon>Bacteria</taxon>
        <taxon>Bacillati</taxon>
        <taxon>Bacillota</taxon>
        <taxon>Clostridia</taxon>
        <taxon>Lachnospirales</taxon>
        <taxon>Lachnospiraceae</taxon>
        <taxon>Mediterraneibacter</taxon>
    </lineage>
</organism>
<keyword evidence="2" id="KW-0547">Nucleotide-binding</keyword>
<feature type="domain" description="AAA-ATPase-like" evidence="1">
    <location>
        <begin position="7"/>
        <end position="233"/>
    </location>
</feature>
<reference evidence="2" key="1">
    <citation type="journal article" date="2021" name="PeerJ">
        <title>Extensive microbial diversity within the chicken gut microbiome revealed by metagenomics and culture.</title>
        <authorList>
            <person name="Gilroy R."/>
            <person name="Ravi A."/>
            <person name="Getino M."/>
            <person name="Pursley I."/>
            <person name="Horton D.L."/>
            <person name="Alikhan N.F."/>
            <person name="Baker D."/>
            <person name="Gharbi K."/>
            <person name="Hall N."/>
            <person name="Watson M."/>
            <person name="Adriaenssens E.M."/>
            <person name="Foster-Nyarko E."/>
            <person name="Jarju S."/>
            <person name="Secka A."/>
            <person name="Antonio M."/>
            <person name="Oren A."/>
            <person name="Chaudhuri R.R."/>
            <person name="La Ragione R."/>
            <person name="Hildebrand F."/>
            <person name="Pallen M.J."/>
        </authorList>
    </citation>
    <scope>NUCLEOTIDE SEQUENCE</scope>
    <source>
        <strain evidence="2">CHK196-7946</strain>
    </source>
</reference>
<dbReference type="PANTHER" id="PTHR34825">
    <property type="entry name" value="CONSERVED PROTEIN, WITH A WEAK D-GALACTARATE DEHYDRATASE/ALTRONATE HYDROLASE DOMAIN"/>
    <property type="match status" value="1"/>
</dbReference>
<proteinExistence type="predicted"/>
<dbReference type="InterPro" id="IPR012547">
    <property type="entry name" value="PDDEXK_9"/>
</dbReference>
<sequence>MEWIPLPIGVENFEDLREHGYYFVDKTLFIKELLDMKGKVNLFTRPRRFGKTLNMSILRYFFEKGEKDNSGLFQRLKIMDAGEKYLSHMGKYPVISVSLKSMKQYSYDLAYDMLKKAVREEYRRHWEQVKNSGKLGEAEVQRYERIRDLNGTESDYADSLKFLSECLYACTGQRSVILIDEYDVPLENAYFSGFYDRMVNLIRSLFESALKTNDNLEFAVVTGCLRISKESIFTGLNNLKIMSITSKTYAEHFGFTPEEVEQMLQDYGLEENLETVKKWYDGYRFGEAEVYNPWSVINYVDSCYKNKNAFAKPYWSNTSSNSIVKNLVEHADLSVRQEIEGLIEGGTITKPIHEDITYDDMNSTQDNLWNFLFFTGYLKKIREEQEDETVRMEMAIPNSEVRYVYKNAVLQWFEKKTEKKELTPLYESLLNGDCDKMAEILSENLMETISFYDYQESYYHGFLAGMLKNIGNYIVQSNRESGNGRPDILVRYPSVRGKAVIIEIKVSKSYQGLEAKCDEALEQIEDQKYEETLRQEGYQNIMKYGVAFYRKECMVKAAEKDIRRENE</sequence>
<evidence type="ECO:0000259" key="1">
    <source>
        <dbReference type="Pfam" id="PF09820"/>
    </source>
</evidence>
<dbReference type="AlphaFoldDB" id="A0A9D2QD30"/>
<protein>
    <submittedName>
        <fullName evidence="2">ATP-binding protein</fullName>
    </submittedName>
</protein>